<feature type="non-terminal residue" evidence="2">
    <location>
        <position position="1"/>
    </location>
</feature>
<proteinExistence type="predicted"/>
<dbReference type="AlphaFoldDB" id="A0A0N9BIA3"/>
<feature type="domain" description="Duffy-antigen binding" evidence="1">
    <location>
        <begin position="22"/>
        <end position="72"/>
    </location>
</feature>
<dbReference type="InterPro" id="IPR042202">
    <property type="entry name" value="Duffy-ag-bd_sf"/>
</dbReference>
<dbReference type="GO" id="GO:0046789">
    <property type="term" value="F:host cell surface receptor binding"/>
    <property type="evidence" value="ECO:0007669"/>
    <property type="project" value="InterPro"/>
</dbReference>
<sequence length="83" mass="9652">NIVKGTDLEHSEGDTVTVKDKLKTLFKDKDAKYRKNWWEKNKRELWKAVKCGIDEANKTKGGVATGPQCPQNLDFDRRDQFLR</sequence>
<evidence type="ECO:0000259" key="1">
    <source>
        <dbReference type="Pfam" id="PF05424"/>
    </source>
</evidence>
<evidence type="ECO:0000313" key="2">
    <source>
        <dbReference type="EMBL" id="ALD49477.1"/>
    </source>
</evidence>
<dbReference type="Pfam" id="PF05424">
    <property type="entry name" value="Duffy_binding"/>
    <property type="match status" value="1"/>
</dbReference>
<feature type="non-terminal residue" evidence="2">
    <location>
        <position position="83"/>
    </location>
</feature>
<organism evidence="2">
    <name type="scientific">Plasmodium gaboni</name>
    <dbReference type="NCBI Taxonomy" id="647221"/>
    <lineage>
        <taxon>Eukaryota</taxon>
        <taxon>Sar</taxon>
        <taxon>Alveolata</taxon>
        <taxon>Apicomplexa</taxon>
        <taxon>Aconoidasida</taxon>
        <taxon>Haemosporida</taxon>
        <taxon>Plasmodiidae</taxon>
        <taxon>Plasmodium</taxon>
        <taxon>Plasmodium (Laverania)</taxon>
    </lineage>
</organism>
<dbReference type="Gene3D" id="1.20.1310.20">
    <property type="entry name" value="Duffy-antigen binding domain"/>
    <property type="match status" value="1"/>
</dbReference>
<gene>
    <name evidence="2" type="primary">var</name>
</gene>
<reference evidence="2" key="1">
    <citation type="journal article" date="2015" name="Nat. Commun.">
        <title>Ape parasite origins of human malaria virulence genes.</title>
        <authorList>
            <person name="Larremore D.B."/>
            <person name="Sundararaman S.A."/>
            <person name="Liu W."/>
            <person name="Proto W.R."/>
            <person name="Clauset A."/>
            <person name="Loy D.E."/>
            <person name="Speede S."/>
            <person name="Plenderleith L.J."/>
            <person name="Sharp P.M."/>
            <person name="Hahn B.H."/>
            <person name="Rayner J.C."/>
            <person name="Buckee C.O."/>
        </authorList>
    </citation>
    <scope>NUCLEOTIDE SEQUENCE</scope>
    <source>
        <strain evidence="2">SYptt82_std_c34</strain>
    </source>
</reference>
<protein>
    <submittedName>
        <fullName evidence="2">Erythrocyte membrane protein 1</fullName>
    </submittedName>
</protein>
<dbReference type="SUPFAM" id="SSF140924">
    <property type="entry name" value="Duffy binding domain-like"/>
    <property type="match status" value="1"/>
</dbReference>
<dbReference type="EMBL" id="KP167471">
    <property type="protein sequence ID" value="ALD49477.1"/>
    <property type="molecule type" value="Genomic_DNA"/>
</dbReference>
<dbReference type="InterPro" id="IPR008602">
    <property type="entry name" value="Duffy-antigen-binding"/>
</dbReference>
<dbReference type="GO" id="GO:0016020">
    <property type="term" value="C:membrane"/>
    <property type="evidence" value="ECO:0007669"/>
    <property type="project" value="InterPro"/>
</dbReference>
<name>A0A0N9BIA3_9APIC</name>
<accession>A0A0N9BIA3</accession>